<comment type="catalytic activity">
    <reaction evidence="9">
        <text>L-seryl-[protein] + ATP = O-phospho-L-seryl-[protein] + ADP + H(+)</text>
        <dbReference type="Rhea" id="RHEA:17989"/>
        <dbReference type="Rhea" id="RHEA-COMP:9863"/>
        <dbReference type="Rhea" id="RHEA-COMP:11604"/>
        <dbReference type="ChEBI" id="CHEBI:15378"/>
        <dbReference type="ChEBI" id="CHEBI:29999"/>
        <dbReference type="ChEBI" id="CHEBI:30616"/>
        <dbReference type="ChEBI" id="CHEBI:83421"/>
        <dbReference type="ChEBI" id="CHEBI:456216"/>
        <dbReference type="EC" id="2.7.11.25"/>
    </reaction>
</comment>
<evidence type="ECO:0000256" key="11">
    <source>
        <dbReference type="SAM" id="MobiDB-lite"/>
    </source>
</evidence>
<feature type="compositionally biased region" description="Acidic residues" evidence="11">
    <location>
        <begin position="215"/>
        <end position="230"/>
    </location>
</feature>
<feature type="region of interest" description="Disordered" evidence="11">
    <location>
        <begin position="109"/>
        <end position="141"/>
    </location>
</feature>
<evidence type="ECO:0000256" key="8">
    <source>
        <dbReference type="ARBA" id="ARBA00047559"/>
    </source>
</evidence>
<dbReference type="GO" id="GO:0004709">
    <property type="term" value="F:MAP kinase kinase kinase activity"/>
    <property type="evidence" value="ECO:0007669"/>
    <property type="project" value="UniProtKB-EC"/>
</dbReference>
<dbReference type="Pfam" id="PF00069">
    <property type="entry name" value="Pkinase"/>
    <property type="match status" value="1"/>
</dbReference>
<dbReference type="InterPro" id="IPR000719">
    <property type="entry name" value="Prot_kinase_dom"/>
</dbReference>
<dbReference type="GO" id="GO:0005737">
    <property type="term" value="C:cytoplasm"/>
    <property type="evidence" value="ECO:0007669"/>
    <property type="project" value="TreeGrafter"/>
</dbReference>
<dbReference type="InterPro" id="IPR017441">
    <property type="entry name" value="Protein_kinase_ATP_BS"/>
</dbReference>
<dbReference type="Gene3D" id="3.30.200.20">
    <property type="entry name" value="Phosphorylase Kinase, domain 1"/>
    <property type="match status" value="1"/>
</dbReference>
<dbReference type="Proteomes" id="UP001180020">
    <property type="component" value="Unassembled WGS sequence"/>
</dbReference>
<evidence type="ECO:0000256" key="3">
    <source>
        <dbReference type="ARBA" id="ARBA00022527"/>
    </source>
</evidence>
<reference evidence="13" key="2">
    <citation type="submission" date="2023-06" db="EMBL/GenBank/DDBJ databases">
        <authorList>
            <person name="Ma L."/>
            <person name="Liu K.-W."/>
            <person name="Li Z."/>
            <person name="Hsiao Y.-Y."/>
            <person name="Qi Y."/>
            <person name="Fu T."/>
            <person name="Tang G."/>
            <person name="Zhang D."/>
            <person name="Sun W.-H."/>
            <person name="Liu D.-K."/>
            <person name="Li Y."/>
            <person name="Chen G.-Z."/>
            <person name="Liu X.-D."/>
            <person name="Liao X.-Y."/>
            <person name="Jiang Y.-T."/>
            <person name="Yu X."/>
            <person name="Hao Y."/>
            <person name="Huang J."/>
            <person name="Zhao X.-W."/>
            <person name="Ke S."/>
            <person name="Chen Y.-Y."/>
            <person name="Wu W.-L."/>
            <person name="Hsu J.-L."/>
            <person name="Lin Y.-F."/>
            <person name="Huang M.-D."/>
            <person name="Li C.-Y."/>
            <person name="Huang L."/>
            <person name="Wang Z.-W."/>
            <person name="Zhao X."/>
            <person name="Zhong W.-Y."/>
            <person name="Peng D.-H."/>
            <person name="Ahmad S."/>
            <person name="Lan S."/>
            <person name="Zhang J.-S."/>
            <person name="Tsai W.-C."/>
            <person name="Van De Peer Y."/>
            <person name="Liu Z.-J."/>
        </authorList>
    </citation>
    <scope>NUCLEOTIDE SEQUENCE</scope>
    <source>
        <strain evidence="13">CP</strain>
        <tissue evidence="13">Leaves</tissue>
    </source>
</reference>
<evidence type="ECO:0000256" key="1">
    <source>
        <dbReference type="ARBA" id="ARBA00006529"/>
    </source>
</evidence>
<evidence type="ECO:0000256" key="2">
    <source>
        <dbReference type="ARBA" id="ARBA00012406"/>
    </source>
</evidence>
<feature type="region of interest" description="Disordered" evidence="11">
    <location>
        <begin position="1"/>
        <end position="44"/>
    </location>
</feature>
<evidence type="ECO:0000259" key="12">
    <source>
        <dbReference type="PROSITE" id="PS50011"/>
    </source>
</evidence>
<dbReference type="EC" id="2.7.11.25" evidence="2"/>
<dbReference type="PROSITE" id="PS00108">
    <property type="entry name" value="PROTEIN_KINASE_ST"/>
    <property type="match status" value="1"/>
</dbReference>
<dbReference type="InterPro" id="IPR011009">
    <property type="entry name" value="Kinase-like_dom_sf"/>
</dbReference>
<dbReference type="InterPro" id="IPR008271">
    <property type="entry name" value="Ser/Thr_kinase_AS"/>
</dbReference>
<dbReference type="FunFam" id="1.10.510.10:FF:000359">
    <property type="entry name" value="Mitogen-activated protein kinase 1, putative, expressed"/>
    <property type="match status" value="1"/>
</dbReference>
<dbReference type="AlphaFoldDB" id="A0AAV9EN01"/>
<feature type="region of interest" description="Disordered" evidence="11">
    <location>
        <begin position="197"/>
        <end position="258"/>
    </location>
</feature>
<dbReference type="SUPFAM" id="SSF56112">
    <property type="entry name" value="Protein kinase-like (PK-like)"/>
    <property type="match status" value="1"/>
</dbReference>
<feature type="compositionally biased region" description="Basic residues" evidence="11">
    <location>
        <begin position="1"/>
        <end position="15"/>
    </location>
</feature>
<dbReference type="PROSITE" id="PS50011">
    <property type="entry name" value="PROTEIN_KINASE_DOM"/>
    <property type="match status" value="1"/>
</dbReference>
<dbReference type="PROSITE" id="PS00107">
    <property type="entry name" value="PROTEIN_KINASE_ATP"/>
    <property type="match status" value="1"/>
</dbReference>
<comment type="catalytic activity">
    <reaction evidence="8">
        <text>L-threonyl-[protein] + ATP = O-phospho-L-threonyl-[protein] + ADP + H(+)</text>
        <dbReference type="Rhea" id="RHEA:46608"/>
        <dbReference type="Rhea" id="RHEA-COMP:11060"/>
        <dbReference type="Rhea" id="RHEA-COMP:11605"/>
        <dbReference type="ChEBI" id="CHEBI:15378"/>
        <dbReference type="ChEBI" id="CHEBI:30013"/>
        <dbReference type="ChEBI" id="CHEBI:30616"/>
        <dbReference type="ChEBI" id="CHEBI:61977"/>
        <dbReference type="ChEBI" id="CHEBI:456216"/>
        <dbReference type="EC" id="2.7.11.25"/>
    </reaction>
</comment>
<evidence type="ECO:0000256" key="9">
    <source>
        <dbReference type="ARBA" id="ARBA00048329"/>
    </source>
</evidence>
<evidence type="ECO:0000256" key="5">
    <source>
        <dbReference type="ARBA" id="ARBA00022741"/>
    </source>
</evidence>
<keyword evidence="5 10" id="KW-0547">Nucleotide-binding</keyword>
<feature type="domain" description="Protein kinase" evidence="12">
    <location>
        <begin position="280"/>
        <end position="532"/>
    </location>
</feature>
<reference evidence="13" key="1">
    <citation type="journal article" date="2023" name="Nat. Commun.">
        <title>Diploid and tetraploid genomes of Acorus and the evolution of monocots.</title>
        <authorList>
            <person name="Ma L."/>
            <person name="Liu K.W."/>
            <person name="Li Z."/>
            <person name="Hsiao Y.Y."/>
            <person name="Qi Y."/>
            <person name="Fu T."/>
            <person name="Tang G.D."/>
            <person name="Zhang D."/>
            <person name="Sun W.H."/>
            <person name="Liu D.K."/>
            <person name="Li Y."/>
            <person name="Chen G.Z."/>
            <person name="Liu X.D."/>
            <person name="Liao X.Y."/>
            <person name="Jiang Y.T."/>
            <person name="Yu X."/>
            <person name="Hao Y."/>
            <person name="Huang J."/>
            <person name="Zhao X.W."/>
            <person name="Ke S."/>
            <person name="Chen Y.Y."/>
            <person name="Wu W.L."/>
            <person name="Hsu J.L."/>
            <person name="Lin Y.F."/>
            <person name="Huang M.D."/>
            <person name="Li C.Y."/>
            <person name="Huang L."/>
            <person name="Wang Z.W."/>
            <person name="Zhao X."/>
            <person name="Zhong W.Y."/>
            <person name="Peng D.H."/>
            <person name="Ahmad S."/>
            <person name="Lan S."/>
            <person name="Zhang J.S."/>
            <person name="Tsai W.C."/>
            <person name="Van de Peer Y."/>
            <person name="Liu Z.J."/>
        </authorList>
    </citation>
    <scope>NUCLEOTIDE SEQUENCE</scope>
    <source>
        <strain evidence="13">CP</strain>
    </source>
</reference>
<feature type="region of interest" description="Disordered" evidence="11">
    <location>
        <begin position="156"/>
        <end position="176"/>
    </location>
</feature>
<keyword evidence="6 13" id="KW-0418">Kinase</keyword>
<name>A0AAV9EN01_ACOCL</name>
<sequence length="542" mass="59546">MDLKKKKKSPKRKLERRNAVKNIDYDPSQSPFSDADTSPYGDGAVSAVRSRSLDLPQTLSSAFFTDQKSFRVEGNSEGEFELLCRNLGLSGPEDFAISTAAWEAARRSRSASEFLPSEAPAPRSAGPVSDPLPPPPDWGGGVDLVEAFRVRVSVSPGGVGGIKGARPPSLAPPPSMSLPSDFHKLISTWDIFNSLAPDADDGRIEGQVKDQSSSEGEEAEEEEEEEEEEVGVGAENGHRVEVGETSASTSNEDEDALSTNTEGVFNISPVGRLKRDIRGWMKGTLLGSGSFGTVYEGISSDGFFFAVKEVSLLDQGNNAKQCIDQLEQEIALLSQFEHENIVQYLGTDKEEAKLYIFLELVTQGSLAKTYERYRLRDSQVSAYTRQILNGLRYLHDRKVVHRDIKCANILVDSNGSVKLADFGLAKEVTNINGLKSCKGSVYWMAPEVVKSQPYGPAADIWSLGCTVLEMLTHQIPYPNMEWPSALFKIGRGEPPPIPSDLSREARDFIHQCVQVNSTLRPSARDLLHHPFVRPVSLSRIER</sequence>
<comment type="similarity">
    <text evidence="1">Belongs to the protein kinase superfamily. STE Ser/Thr protein kinase family. MAP kinase kinase kinase subfamily.</text>
</comment>
<feature type="binding site" evidence="10">
    <location>
        <position position="308"/>
    </location>
    <ligand>
        <name>ATP</name>
        <dbReference type="ChEBI" id="CHEBI:30616"/>
    </ligand>
</feature>
<dbReference type="GO" id="GO:1902065">
    <property type="term" value="P:response to L-glutamate"/>
    <property type="evidence" value="ECO:0007669"/>
    <property type="project" value="UniProtKB-ARBA"/>
</dbReference>
<proteinExistence type="inferred from homology"/>
<keyword evidence="4" id="KW-0808">Transferase</keyword>
<dbReference type="EMBL" id="JAUJYO010000006">
    <property type="protein sequence ID" value="KAK1313462.1"/>
    <property type="molecule type" value="Genomic_DNA"/>
</dbReference>
<keyword evidence="3" id="KW-0723">Serine/threonine-protein kinase</keyword>
<evidence type="ECO:0000313" key="13">
    <source>
        <dbReference type="EMBL" id="KAK1313462.1"/>
    </source>
</evidence>
<dbReference type="SMART" id="SM00220">
    <property type="entry name" value="S_TKc"/>
    <property type="match status" value="1"/>
</dbReference>
<dbReference type="GO" id="GO:0005524">
    <property type="term" value="F:ATP binding"/>
    <property type="evidence" value="ECO:0007669"/>
    <property type="project" value="UniProtKB-UniRule"/>
</dbReference>
<feature type="compositionally biased region" description="Polar residues" evidence="11">
    <location>
        <begin position="27"/>
        <end position="36"/>
    </location>
</feature>
<evidence type="ECO:0000256" key="10">
    <source>
        <dbReference type="PROSITE-ProRule" id="PRU10141"/>
    </source>
</evidence>
<accession>A0AAV9EN01</accession>
<dbReference type="InterPro" id="IPR050538">
    <property type="entry name" value="MAP_kinase_kinase_kinase"/>
</dbReference>
<evidence type="ECO:0000313" key="14">
    <source>
        <dbReference type="Proteomes" id="UP001180020"/>
    </source>
</evidence>
<evidence type="ECO:0000256" key="4">
    <source>
        <dbReference type="ARBA" id="ARBA00022679"/>
    </source>
</evidence>
<dbReference type="Gene3D" id="1.10.510.10">
    <property type="entry name" value="Transferase(Phosphotransferase) domain 1"/>
    <property type="match status" value="1"/>
</dbReference>
<protein>
    <recommendedName>
        <fullName evidence="2">mitogen-activated protein kinase kinase kinase</fullName>
        <ecNumber evidence="2">2.7.11.25</ecNumber>
    </recommendedName>
</protein>
<evidence type="ECO:0000256" key="7">
    <source>
        <dbReference type="ARBA" id="ARBA00022840"/>
    </source>
</evidence>
<organism evidence="13 14">
    <name type="scientific">Acorus calamus</name>
    <name type="common">Sweet flag</name>
    <dbReference type="NCBI Taxonomy" id="4465"/>
    <lineage>
        <taxon>Eukaryota</taxon>
        <taxon>Viridiplantae</taxon>
        <taxon>Streptophyta</taxon>
        <taxon>Embryophyta</taxon>
        <taxon>Tracheophyta</taxon>
        <taxon>Spermatophyta</taxon>
        <taxon>Magnoliopsida</taxon>
        <taxon>Liliopsida</taxon>
        <taxon>Acoraceae</taxon>
        <taxon>Acorus</taxon>
    </lineage>
</organism>
<keyword evidence="7 10" id="KW-0067">ATP-binding</keyword>
<dbReference type="PANTHER" id="PTHR48016:SF29">
    <property type="entry name" value="MITOGEN-ACTIVATED PROTEIN KINASE KINASE KINASE 1-RELATED"/>
    <property type="match status" value="1"/>
</dbReference>
<evidence type="ECO:0000256" key="6">
    <source>
        <dbReference type="ARBA" id="ARBA00022777"/>
    </source>
</evidence>
<dbReference type="PANTHER" id="PTHR48016">
    <property type="entry name" value="MAP KINASE KINASE KINASE SSK2-RELATED-RELATED"/>
    <property type="match status" value="1"/>
</dbReference>
<comment type="caution">
    <text evidence="13">The sequence shown here is derived from an EMBL/GenBank/DDBJ whole genome shotgun (WGS) entry which is preliminary data.</text>
</comment>
<gene>
    <name evidence="13" type="primary">MEKK1</name>
    <name evidence="13" type="ORF">QJS10_CPA06g02415</name>
</gene>
<keyword evidence="14" id="KW-1185">Reference proteome</keyword>